<name>A0ABY8SVT5_9BURK</name>
<accession>A0ABY8SVT5</accession>
<sequence>MKEIKAHQFYRLPSGSVIKVNSPLSGGEWNCTYQSGEDIGCQVTLSAEFLLRHGERT</sequence>
<evidence type="ECO:0000313" key="2">
    <source>
        <dbReference type="Proteomes" id="UP001240697"/>
    </source>
</evidence>
<dbReference type="RefSeq" id="WP_283488186.1">
    <property type="nucleotide sequence ID" value="NZ_CP125947.1"/>
</dbReference>
<organism evidence="1 2">
    <name type="scientific">Comamonas resistens</name>
    <dbReference type="NCBI Taxonomy" id="3046670"/>
    <lineage>
        <taxon>Bacteria</taxon>
        <taxon>Pseudomonadati</taxon>
        <taxon>Pseudomonadota</taxon>
        <taxon>Betaproteobacteria</taxon>
        <taxon>Burkholderiales</taxon>
        <taxon>Comamonadaceae</taxon>
        <taxon>Comamonas</taxon>
    </lineage>
</organism>
<protein>
    <submittedName>
        <fullName evidence="1">Uncharacterized protein</fullName>
    </submittedName>
</protein>
<evidence type="ECO:0000313" key="1">
    <source>
        <dbReference type="EMBL" id="WHS67139.1"/>
    </source>
</evidence>
<dbReference type="EMBL" id="CP125947">
    <property type="protein sequence ID" value="WHS67139.1"/>
    <property type="molecule type" value="Genomic_DNA"/>
</dbReference>
<reference evidence="1 2" key="1">
    <citation type="submission" date="2023-05" db="EMBL/GenBank/DDBJ databases">
        <authorList>
            <person name="Yin Y."/>
            <person name="Lu Z."/>
        </authorList>
    </citation>
    <scope>NUCLEOTIDE SEQUENCE [LARGE SCALE GENOMIC DNA]</scope>
    <source>
        <strain evidence="1 2">ZM22</strain>
    </source>
</reference>
<gene>
    <name evidence="1" type="ORF">QMY55_08485</name>
</gene>
<dbReference type="Proteomes" id="UP001240697">
    <property type="component" value="Chromosome"/>
</dbReference>
<proteinExistence type="predicted"/>
<keyword evidence="2" id="KW-1185">Reference proteome</keyword>